<feature type="domain" description="Peptidase M1 membrane alanine aminopeptidase" evidence="16">
    <location>
        <begin position="241"/>
        <end position="417"/>
    </location>
</feature>
<keyword evidence="10 15" id="KW-0862">Zinc</keyword>
<evidence type="ECO:0000256" key="7">
    <source>
        <dbReference type="ARBA" id="ARBA00022670"/>
    </source>
</evidence>
<dbReference type="InterPro" id="IPR001930">
    <property type="entry name" value="Peptidase_M1"/>
</dbReference>
<dbReference type="CDD" id="cd09603">
    <property type="entry name" value="M1_APN_like"/>
    <property type="match status" value="1"/>
</dbReference>
<reference evidence="18" key="1">
    <citation type="journal article" date="2014" name="Int. J. Syst. Evol. Microbiol.">
        <title>Complete genome sequence of Corynebacterium casei LMG S-19264T (=DSM 44701T), isolated from a smear-ripened cheese.</title>
        <authorList>
            <consortium name="US DOE Joint Genome Institute (JGI-PGF)"/>
            <person name="Walter F."/>
            <person name="Albersmeier A."/>
            <person name="Kalinowski J."/>
            <person name="Ruckert C."/>
        </authorList>
    </citation>
    <scope>NUCLEOTIDE SEQUENCE</scope>
    <source>
        <strain evidence="18">CGMCC 1.12187</strain>
    </source>
</reference>
<dbReference type="InterPro" id="IPR027268">
    <property type="entry name" value="Peptidase_M4/M1_CTD_sf"/>
</dbReference>
<dbReference type="GO" id="GO:0008270">
    <property type="term" value="F:zinc ion binding"/>
    <property type="evidence" value="ECO:0007669"/>
    <property type="project" value="InterPro"/>
</dbReference>
<evidence type="ECO:0000256" key="2">
    <source>
        <dbReference type="ARBA" id="ARBA00004496"/>
    </source>
</evidence>
<feature type="active site" description="Proton acceptor" evidence="14">
    <location>
        <position position="297"/>
    </location>
</feature>
<dbReference type="GO" id="GO:0008237">
    <property type="term" value="F:metallopeptidase activity"/>
    <property type="evidence" value="ECO:0007669"/>
    <property type="project" value="UniProtKB-KW"/>
</dbReference>
<dbReference type="InterPro" id="IPR045357">
    <property type="entry name" value="Aminopeptidase_N-like_N"/>
</dbReference>
<evidence type="ECO:0000256" key="10">
    <source>
        <dbReference type="ARBA" id="ARBA00022833"/>
    </source>
</evidence>
<feature type="binding site" evidence="15">
    <location>
        <position position="319"/>
    </location>
    <ligand>
        <name>Zn(2+)</name>
        <dbReference type="ChEBI" id="CHEBI:29105"/>
        <note>catalytic</note>
    </ligand>
</feature>
<evidence type="ECO:0000313" key="18">
    <source>
        <dbReference type="EMBL" id="GGG44991.1"/>
    </source>
</evidence>
<sequence>MPSTTSVLDPYTPSSGTPDVDVHRYELELDYRMESNRLDGEALLRCRARVPVTRLELDLTGLTVGKVRAVLGAQQGGKKSVRFAQRRDRLVVTLPRAVGAGEEFSLRIRYGGHPGPADGPWGEIGWEELTDGVLVAGQPTGASTWFPCNDHPSQKATYRFEISTDAEYYVLANGRLESRARHASRCTWVYRLDDPMPSYLATVQIGDYRRTPLGDGPVPQYLVHPVGRAEECAEGFRAQGQMMTAFVEAFGPYPFEDYTAVVAEDDLEIPLEALGCSVFGRNHLSGSWENQRLIAHELSHQWFGNSLTASGWEHIWLHEGFACYAEWLWSEASGGWSAKRRAQLAWARLKLAPQDIEVGRPGPEGMFDDRVYKRGALTVHALRTAVGDDAFFTMLRSWTGRHRHGLVSTELFEAHVAGTCPDLPGDDLRALLHDWLFSTALPGFPG</sequence>
<dbReference type="GO" id="GO:0005737">
    <property type="term" value="C:cytoplasm"/>
    <property type="evidence" value="ECO:0007669"/>
    <property type="project" value="UniProtKB-SubCell"/>
</dbReference>
<keyword evidence="9" id="KW-0378">Hydrolase</keyword>
<dbReference type="PANTHER" id="PTHR45726">
    <property type="entry name" value="LEUKOTRIENE A-4 HYDROLASE"/>
    <property type="match status" value="1"/>
</dbReference>
<reference evidence="18" key="2">
    <citation type="submission" date="2020-09" db="EMBL/GenBank/DDBJ databases">
        <authorList>
            <person name="Sun Q."/>
            <person name="Zhou Y."/>
        </authorList>
    </citation>
    <scope>NUCLEOTIDE SEQUENCE</scope>
    <source>
        <strain evidence="18">CGMCC 1.12187</strain>
    </source>
</reference>
<dbReference type="AlphaFoldDB" id="A0A917LMY1"/>
<dbReference type="SUPFAM" id="SSF55486">
    <property type="entry name" value="Metalloproteases ('zincins'), catalytic domain"/>
    <property type="match status" value="1"/>
</dbReference>
<dbReference type="InterPro" id="IPR014782">
    <property type="entry name" value="Peptidase_M1_dom"/>
</dbReference>
<comment type="subcellular location">
    <subcellularLocation>
        <location evidence="2">Cytoplasm</location>
    </subcellularLocation>
</comment>
<dbReference type="Pfam" id="PF01433">
    <property type="entry name" value="Peptidase_M1"/>
    <property type="match status" value="1"/>
</dbReference>
<evidence type="ECO:0000256" key="11">
    <source>
        <dbReference type="ARBA" id="ARBA00023049"/>
    </source>
</evidence>
<evidence type="ECO:0000259" key="17">
    <source>
        <dbReference type="Pfam" id="PF17900"/>
    </source>
</evidence>
<dbReference type="PANTHER" id="PTHR45726:SF3">
    <property type="entry name" value="LEUKOTRIENE A-4 HYDROLASE"/>
    <property type="match status" value="1"/>
</dbReference>
<feature type="binding site" evidence="15">
    <location>
        <position position="300"/>
    </location>
    <ligand>
        <name>Zn(2+)</name>
        <dbReference type="ChEBI" id="CHEBI:29105"/>
        <note>catalytic</note>
    </ligand>
</feature>
<keyword evidence="8 15" id="KW-0479">Metal-binding</keyword>
<dbReference type="Gene3D" id="2.60.40.1730">
    <property type="entry name" value="tricorn interacting facor f3 domain"/>
    <property type="match status" value="1"/>
</dbReference>
<evidence type="ECO:0000313" key="19">
    <source>
        <dbReference type="Proteomes" id="UP000638848"/>
    </source>
</evidence>
<dbReference type="GO" id="GO:0006508">
    <property type="term" value="P:proteolysis"/>
    <property type="evidence" value="ECO:0007669"/>
    <property type="project" value="UniProtKB-KW"/>
</dbReference>
<gene>
    <name evidence="18" type="ORF">GCM10011374_04160</name>
</gene>
<evidence type="ECO:0000256" key="4">
    <source>
        <dbReference type="ARBA" id="ARBA00012564"/>
    </source>
</evidence>
<evidence type="ECO:0000256" key="13">
    <source>
        <dbReference type="ARBA" id="ARBA00031533"/>
    </source>
</evidence>
<dbReference type="Gene3D" id="1.10.390.10">
    <property type="entry name" value="Neutral Protease Domain 2"/>
    <property type="match status" value="1"/>
</dbReference>
<dbReference type="EC" id="3.4.11.2" evidence="4"/>
<comment type="cofactor">
    <cofactor evidence="15">
        <name>Zn(2+)</name>
        <dbReference type="ChEBI" id="CHEBI:29105"/>
    </cofactor>
    <text evidence="15">Binds 1 zinc ion per subunit.</text>
</comment>
<accession>A0A917LMY1</accession>
<feature type="domain" description="Aminopeptidase N-like N-terminal" evidence="17">
    <location>
        <begin position="24"/>
        <end position="200"/>
    </location>
</feature>
<feature type="binding site" evidence="15">
    <location>
        <position position="296"/>
    </location>
    <ligand>
        <name>Zn(2+)</name>
        <dbReference type="ChEBI" id="CHEBI:29105"/>
        <note>catalytic</note>
    </ligand>
</feature>
<feature type="active site" description="Proton donor" evidence="14">
    <location>
        <position position="372"/>
    </location>
</feature>
<comment type="caution">
    <text evidence="18">The sequence shown here is derived from an EMBL/GenBank/DDBJ whole genome shotgun (WGS) entry which is preliminary data.</text>
</comment>
<keyword evidence="7" id="KW-0645">Protease</keyword>
<dbReference type="Pfam" id="PF17900">
    <property type="entry name" value="Peptidase_M1_N"/>
    <property type="match status" value="1"/>
</dbReference>
<dbReference type="PRINTS" id="PR00756">
    <property type="entry name" value="ALADIPTASE"/>
</dbReference>
<dbReference type="EMBL" id="BMEQ01000001">
    <property type="protein sequence ID" value="GGG44991.1"/>
    <property type="molecule type" value="Genomic_DNA"/>
</dbReference>
<dbReference type="InterPro" id="IPR042097">
    <property type="entry name" value="Aminopeptidase_N-like_N_sf"/>
</dbReference>
<protein>
    <recommendedName>
        <fullName evidence="5">Aminopeptidase N</fullName>
        <ecNumber evidence="4">3.4.11.2</ecNumber>
    </recommendedName>
    <alternativeName>
        <fullName evidence="12">Alanine aminopeptidase</fullName>
    </alternativeName>
    <alternativeName>
        <fullName evidence="13">Lysyl aminopeptidase</fullName>
    </alternativeName>
</protein>
<evidence type="ECO:0000256" key="9">
    <source>
        <dbReference type="ARBA" id="ARBA00022801"/>
    </source>
</evidence>
<dbReference type="Proteomes" id="UP000638848">
    <property type="component" value="Unassembled WGS sequence"/>
</dbReference>
<keyword evidence="11" id="KW-0482">Metalloprotease</keyword>
<dbReference type="RefSeq" id="WP_229741491.1">
    <property type="nucleotide sequence ID" value="NZ_BMEQ01000001.1"/>
</dbReference>
<keyword evidence="19" id="KW-1185">Reference proteome</keyword>
<evidence type="ECO:0000256" key="6">
    <source>
        <dbReference type="ARBA" id="ARBA00022490"/>
    </source>
</evidence>
<organism evidence="18 19">
    <name type="scientific">Kocuria dechangensis</name>
    <dbReference type="NCBI Taxonomy" id="1176249"/>
    <lineage>
        <taxon>Bacteria</taxon>
        <taxon>Bacillati</taxon>
        <taxon>Actinomycetota</taxon>
        <taxon>Actinomycetes</taxon>
        <taxon>Micrococcales</taxon>
        <taxon>Micrococcaceae</taxon>
        <taxon>Kocuria</taxon>
    </lineage>
</organism>
<proteinExistence type="inferred from homology"/>
<comment type="catalytic activity">
    <reaction evidence="1">
        <text>Release of an N-terminal amino acid, Xaa-|-Yaa- from a peptide, amide or arylamide. Xaa is preferably Ala, but may be most amino acids including Pro (slow action). When a terminal hydrophobic residue is followed by a prolyl residue, the two may be released as an intact Xaa-Pro dipeptide.</text>
        <dbReference type="EC" id="3.4.11.2"/>
    </reaction>
</comment>
<evidence type="ECO:0000259" key="16">
    <source>
        <dbReference type="Pfam" id="PF01433"/>
    </source>
</evidence>
<keyword evidence="6" id="KW-0963">Cytoplasm</keyword>
<evidence type="ECO:0000256" key="1">
    <source>
        <dbReference type="ARBA" id="ARBA00000098"/>
    </source>
</evidence>
<comment type="similarity">
    <text evidence="3">Belongs to the peptidase M1 family.</text>
</comment>
<evidence type="ECO:0000256" key="12">
    <source>
        <dbReference type="ARBA" id="ARBA00029811"/>
    </source>
</evidence>
<evidence type="ECO:0000256" key="15">
    <source>
        <dbReference type="PIRSR" id="PIRSR634015-3"/>
    </source>
</evidence>
<dbReference type="GO" id="GO:0016285">
    <property type="term" value="F:alanyl aminopeptidase activity"/>
    <property type="evidence" value="ECO:0007669"/>
    <property type="project" value="UniProtKB-EC"/>
</dbReference>
<evidence type="ECO:0000256" key="14">
    <source>
        <dbReference type="PIRSR" id="PIRSR634015-1"/>
    </source>
</evidence>
<dbReference type="SUPFAM" id="SSF63737">
    <property type="entry name" value="Leukotriene A4 hydrolase N-terminal domain"/>
    <property type="match status" value="1"/>
</dbReference>
<evidence type="ECO:0000256" key="8">
    <source>
        <dbReference type="ARBA" id="ARBA00022723"/>
    </source>
</evidence>
<evidence type="ECO:0000256" key="5">
    <source>
        <dbReference type="ARBA" id="ARBA00015611"/>
    </source>
</evidence>
<dbReference type="InterPro" id="IPR034015">
    <property type="entry name" value="M1_LTA4H"/>
</dbReference>
<evidence type="ECO:0000256" key="3">
    <source>
        <dbReference type="ARBA" id="ARBA00010136"/>
    </source>
</evidence>
<name>A0A917LMY1_9MICC</name>